<evidence type="ECO:0000256" key="4">
    <source>
        <dbReference type="ARBA" id="ARBA00023136"/>
    </source>
</evidence>
<evidence type="ECO:0000259" key="6">
    <source>
        <dbReference type="Pfam" id="PF00149"/>
    </source>
</evidence>
<comment type="caution">
    <text evidence="7">The sequence shown here is derived from an EMBL/GenBank/DDBJ whole genome shotgun (WGS) entry which is preliminary data.</text>
</comment>
<evidence type="ECO:0000256" key="1">
    <source>
        <dbReference type="ARBA" id="ARBA00022475"/>
    </source>
</evidence>
<gene>
    <name evidence="7" type="ORF">H5P28_09215</name>
</gene>
<evidence type="ECO:0000313" key="7">
    <source>
        <dbReference type="EMBL" id="MBC2594435.1"/>
    </source>
</evidence>
<dbReference type="CDD" id="cd07398">
    <property type="entry name" value="MPP_YbbF-LpxH"/>
    <property type="match status" value="1"/>
</dbReference>
<dbReference type="Pfam" id="PF00149">
    <property type="entry name" value="Metallophos"/>
    <property type="match status" value="1"/>
</dbReference>
<name>A0A842HD39_9BACT</name>
<dbReference type="GO" id="GO:0046872">
    <property type="term" value="F:metal ion binding"/>
    <property type="evidence" value="ECO:0007669"/>
    <property type="project" value="UniProtKB-KW"/>
</dbReference>
<evidence type="ECO:0000256" key="5">
    <source>
        <dbReference type="ARBA" id="ARBA00023211"/>
    </source>
</evidence>
<accession>A0A842HD39</accession>
<keyword evidence="8" id="KW-1185">Reference proteome</keyword>
<proteinExistence type="predicted"/>
<keyword evidence="3" id="KW-0479">Metal-binding</keyword>
<evidence type="ECO:0000256" key="2">
    <source>
        <dbReference type="ARBA" id="ARBA00022519"/>
    </source>
</evidence>
<keyword evidence="5" id="KW-0464">Manganese</keyword>
<dbReference type="PANTHER" id="PTHR34990">
    <property type="entry name" value="UDP-2,3-DIACYLGLUCOSAMINE HYDROLASE-RELATED"/>
    <property type="match status" value="1"/>
</dbReference>
<evidence type="ECO:0000313" key="8">
    <source>
        <dbReference type="Proteomes" id="UP000546464"/>
    </source>
</evidence>
<keyword evidence="4" id="KW-0472">Membrane</keyword>
<dbReference type="SUPFAM" id="SSF56300">
    <property type="entry name" value="Metallo-dependent phosphatases"/>
    <property type="match status" value="1"/>
</dbReference>
<sequence>MKKPVLKFKSIILSDVHLGTPDCKADEVNHFLKHTRCERLILNGDIIDGWSLKRRLSWEKGHTRFIRRVLKIAEKKDTDVIYIRGNHDDFLANYLPLVFDRIQLVEEYVLPTANGDYLCIHGDCFDAVTTHSKFISILGDIGYQSLLKFNRYYNKYRALRGKEYFSISKAIKAKVKNIVNHISSFEDHLQALAEKRGCTGIICGHIHTAEDKMIGDIHYLNSGDWVESLTAIVEHEDGRFELLDYREFCERLEARTIVQAQRTATASGGPVLWLSEEELAQA</sequence>
<protein>
    <submittedName>
        <fullName evidence="7">UDP-2,3-diacylglucosamine diphosphatase</fullName>
    </submittedName>
</protein>
<dbReference type="PANTHER" id="PTHR34990:SF2">
    <property type="entry name" value="BLL8164 PROTEIN"/>
    <property type="match status" value="1"/>
</dbReference>
<organism evidence="7 8">
    <name type="scientific">Ruficoccus amylovorans</name>
    <dbReference type="NCBI Taxonomy" id="1804625"/>
    <lineage>
        <taxon>Bacteria</taxon>
        <taxon>Pseudomonadati</taxon>
        <taxon>Verrucomicrobiota</taxon>
        <taxon>Opitutia</taxon>
        <taxon>Puniceicoccales</taxon>
        <taxon>Cerasicoccaceae</taxon>
        <taxon>Ruficoccus</taxon>
    </lineage>
</organism>
<dbReference type="InterPro" id="IPR043461">
    <property type="entry name" value="LpxH-like"/>
</dbReference>
<dbReference type="RefSeq" id="WP_185675424.1">
    <property type="nucleotide sequence ID" value="NZ_JACHVB010000022.1"/>
</dbReference>
<dbReference type="AlphaFoldDB" id="A0A842HD39"/>
<dbReference type="Proteomes" id="UP000546464">
    <property type="component" value="Unassembled WGS sequence"/>
</dbReference>
<dbReference type="InterPro" id="IPR029052">
    <property type="entry name" value="Metallo-depent_PP-like"/>
</dbReference>
<dbReference type="Gene3D" id="3.60.21.10">
    <property type="match status" value="1"/>
</dbReference>
<keyword evidence="2" id="KW-0997">Cell inner membrane</keyword>
<dbReference type="GO" id="GO:0016020">
    <property type="term" value="C:membrane"/>
    <property type="evidence" value="ECO:0007669"/>
    <property type="project" value="GOC"/>
</dbReference>
<dbReference type="InterPro" id="IPR004843">
    <property type="entry name" value="Calcineurin-like_PHP"/>
</dbReference>
<reference evidence="7 8" key="1">
    <citation type="submission" date="2020-07" db="EMBL/GenBank/DDBJ databases">
        <authorList>
            <person name="Feng X."/>
        </authorList>
    </citation>
    <scope>NUCLEOTIDE SEQUENCE [LARGE SCALE GENOMIC DNA]</scope>
    <source>
        <strain evidence="7 8">JCM31066</strain>
    </source>
</reference>
<evidence type="ECO:0000256" key="3">
    <source>
        <dbReference type="ARBA" id="ARBA00022723"/>
    </source>
</evidence>
<dbReference type="GO" id="GO:0008758">
    <property type="term" value="F:UDP-2,3-diacylglucosamine hydrolase activity"/>
    <property type="evidence" value="ECO:0007669"/>
    <property type="project" value="TreeGrafter"/>
</dbReference>
<dbReference type="EMBL" id="JACHVB010000022">
    <property type="protein sequence ID" value="MBC2594435.1"/>
    <property type="molecule type" value="Genomic_DNA"/>
</dbReference>
<feature type="domain" description="Calcineurin-like phosphoesterase" evidence="6">
    <location>
        <begin position="11"/>
        <end position="208"/>
    </location>
</feature>
<dbReference type="GO" id="GO:0009245">
    <property type="term" value="P:lipid A biosynthetic process"/>
    <property type="evidence" value="ECO:0007669"/>
    <property type="project" value="TreeGrafter"/>
</dbReference>
<keyword evidence="1" id="KW-1003">Cell membrane</keyword>